<protein>
    <submittedName>
        <fullName evidence="1">DOMON-like domain-containing protein</fullName>
    </submittedName>
</protein>
<dbReference type="RefSeq" id="WP_367775297.1">
    <property type="nucleotide sequence ID" value="NZ_JBFNXR010000054.1"/>
</dbReference>
<organism evidence="1 2">
    <name type="scientific">Novosphingobium rhizovicinum</name>
    <dbReference type="NCBI Taxonomy" id="3228928"/>
    <lineage>
        <taxon>Bacteria</taxon>
        <taxon>Pseudomonadati</taxon>
        <taxon>Pseudomonadota</taxon>
        <taxon>Alphaproteobacteria</taxon>
        <taxon>Sphingomonadales</taxon>
        <taxon>Sphingomonadaceae</taxon>
        <taxon>Novosphingobium</taxon>
    </lineage>
</organism>
<name>A0ABV3RFG2_9SPHN</name>
<dbReference type="Proteomes" id="UP001556118">
    <property type="component" value="Unassembled WGS sequence"/>
</dbReference>
<dbReference type="CDD" id="cd09627">
    <property type="entry name" value="DOMON_murB_like"/>
    <property type="match status" value="1"/>
</dbReference>
<evidence type="ECO:0000313" key="2">
    <source>
        <dbReference type="Proteomes" id="UP001556118"/>
    </source>
</evidence>
<gene>
    <name evidence="1" type="ORF">ABUH87_16975</name>
</gene>
<dbReference type="EMBL" id="JBFNXR010000054">
    <property type="protein sequence ID" value="MEW9856819.1"/>
    <property type="molecule type" value="Genomic_DNA"/>
</dbReference>
<dbReference type="Gene3D" id="2.60.40.1190">
    <property type="match status" value="1"/>
</dbReference>
<reference evidence="1 2" key="1">
    <citation type="submission" date="2024-06" db="EMBL/GenBank/DDBJ databases">
        <title>Novosphingobium rhizovicinus M1R2S20.</title>
        <authorList>
            <person name="Sun J.-Q."/>
        </authorList>
    </citation>
    <scope>NUCLEOTIDE SEQUENCE [LARGE SCALE GENOMIC DNA]</scope>
    <source>
        <strain evidence="1 2">M1R2S20</strain>
    </source>
</reference>
<proteinExistence type="predicted"/>
<keyword evidence="2" id="KW-1185">Reference proteome</keyword>
<evidence type="ECO:0000313" key="1">
    <source>
        <dbReference type="EMBL" id="MEW9856819.1"/>
    </source>
</evidence>
<comment type="caution">
    <text evidence="1">The sequence shown here is derived from an EMBL/GenBank/DDBJ whole genome shotgun (WGS) entry which is preliminary data.</text>
</comment>
<accession>A0ABV3RFG2</accession>
<sequence length="179" mass="19614">MQTHSLIAHPGFAPAAVKKVTARVTPDGEWLRLRWRIEGAQKLIVPPFAGKGRADGLWQATCFEIFIQPPGEAGYVELNLSPSERWNAYDFVAYRQGMSERSFPREPSCAMRKGEALAIFDAAVPASALPSAPWRYGMAAVIEEEGGTKSFWALAHNADKPDFHDPACFAAELAAPDRA</sequence>